<protein>
    <submittedName>
        <fullName evidence="1">Uncharacterized protein</fullName>
    </submittedName>
</protein>
<keyword evidence="2" id="KW-1185">Reference proteome</keyword>
<comment type="caution">
    <text evidence="1">The sequence shown here is derived from an EMBL/GenBank/DDBJ whole genome shotgun (WGS) entry which is preliminary data.</text>
</comment>
<dbReference type="AlphaFoldDB" id="A0A6S7GT59"/>
<dbReference type="Proteomes" id="UP001152795">
    <property type="component" value="Unassembled WGS sequence"/>
</dbReference>
<name>A0A6S7GT59_PARCT</name>
<organism evidence="1 2">
    <name type="scientific">Paramuricea clavata</name>
    <name type="common">Red gorgonian</name>
    <name type="synonym">Violescent sea-whip</name>
    <dbReference type="NCBI Taxonomy" id="317549"/>
    <lineage>
        <taxon>Eukaryota</taxon>
        <taxon>Metazoa</taxon>
        <taxon>Cnidaria</taxon>
        <taxon>Anthozoa</taxon>
        <taxon>Octocorallia</taxon>
        <taxon>Malacalcyonacea</taxon>
        <taxon>Plexauridae</taxon>
        <taxon>Paramuricea</taxon>
    </lineage>
</organism>
<gene>
    <name evidence="1" type="ORF">PACLA_8A011642</name>
</gene>
<proteinExistence type="predicted"/>
<dbReference type="EMBL" id="CACRXK020002210">
    <property type="protein sequence ID" value="CAB3993212.1"/>
    <property type="molecule type" value="Genomic_DNA"/>
</dbReference>
<sequence>MERVKQMAKKAFISKLNLDFLKSYILNKDEKSWNRCFNGSVSWGTLYRPSFTLPTWDLVQ</sequence>
<evidence type="ECO:0000313" key="1">
    <source>
        <dbReference type="EMBL" id="CAB3993212.1"/>
    </source>
</evidence>
<evidence type="ECO:0000313" key="2">
    <source>
        <dbReference type="Proteomes" id="UP001152795"/>
    </source>
</evidence>
<accession>A0A6S7GT59</accession>
<reference evidence="1" key="1">
    <citation type="submission" date="2020-04" db="EMBL/GenBank/DDBJ databases">
        <authorList>
            <person name="Alioto T."/>
            <person name="Alioto T."/>
            <person name="Gomez Garrido J."/>
        </authorList>
    </citation>
    <scope>NUCLEOTIDE SEQUENCE</scope>
    <source>
        <strain evidence="1">A484AB</strain>
    </source>
</reference>